<organism evidence="2">
    <name type="scientific">hydrothermal vent metagenome</name>
    <dbReference type="NCBI Taxonomy" id="652676"/>
    <lineage>
        <taxon>unclassified sequences</taxon>
        <taxon>metagenomes</taxon>
        <taxon>ecological metagenomes</taxon>
    </lineage>
</organism>
<sequence>MRFLVLILTSFALFSCTPKVQELGDVMIEKPSGYSVSITTDRLVSEIEAKGATVMARINHGAGGKKIGMDFGEVELLIFGNPKMGSPLMKQQKRIGLDLPLKILVWDENGQTMMGFNDPAKLGQWYGFDTQMPIFGKMRGVLEHVTREAGRTNAG</sequence>
<evidence type="ECO:0000259" key="1">
    <source>
        <dbReference type="Pfam" id="PF03625"/>
    </source>
</evidence>
<dbReference type="PANTHER" id="PTHR38342:SF2">
    <property type="entry name" value="INNER MEMBRANE OR EXPORTED"/>
    <property type="match status" value="1"/>
</dbReference>
<dbReference type="InterPro" id="IPR035923">
    <property type="entry name" value="TT1751-like_sf"/>
</dbReference>
<dbReference type="CDD" id="cd14797">
    <property type="entry name" value="DUF302"/>
    <property type="match status" value="1"/>
</dbReference>
<dbReference type="SUPFAM" id="SSF103247">
    <property type="entry name" value="TT1751-like"/>
    <property type="match status" value="1"/>
</dbReference>
<gene>
    <name evidence="2" type="ORF">MNBD_ALPHA06-43</name>
</gene>
<proteinExistence type="predicted"/>
<evidence type="ECO:0000313" key="2">
    <source>
        <dbReference type="EMBL" id="VAV95597.1"/>
    </source>
</evidence>
<dbReference type="Pfam" id="PF03625">
    <property type="entry name" value="DUF302"/>
    <property type="match status" value="1"/>
</dbReference>
<dbReference type="InterPro" id="IPR005180">
    <property type="entry name" value="DUF302"/>
</dbReference>
<dbReference type="PANTHER" id="PTHR38342">
    <property type="entry name" value="SLR5037 PROTEIN"/>
    <property type="match status" value="1"/>
</dbReference>
<protein>
    <recommendedName>
        <fullName evidence="1">DUF302 domain-containing protein</fullName>
    </recommendedName>
</protein>
<reference evidence="2" key="1">
    <citation type="submission" date="2018-06" db="EMBL/GenBank/DDBJ databases">
        <authorList>
            <person name="Zhirakovskaya E."/>
        </authorList>
    </citation>
    <scope>NUCLEOTIDE SEQUENCE</scope>
</reference>
<feature type="domain" description="DUF302" evidence="1">
    <location>
        <begin position="58"/>
        <end position="119"/>
    </location>
</feature>
<dbReference type="Gene3D" id="3.30.310.70">
    <property type="entry name" value="TT1751-like domain"/>
    <property type="match status" value="1"/>
</dbReference>
<dbReference type="AlphaFoldDB" id="A0A3B0RTS9"/>
<accession>A0A3B0RTS9</accession>
<dbReference type="PROSITE" id="PS51257">
    <property type="entry name" value="PROKAR_LIPOPROTEIN"/>
    <property type="match status" value="1"/>
</dbReference>
<dbReference type="EMBL" id="UOEE01000206">
    <property type="protein sequence ID" value="VAV95597.1"/>
    <property type="molecule type" value="Genomic_DNA"/>
</dbReference>
<name>A0A3B0RTS9_9ZZZZ</name>